<dbReference type="SUPFAM" id="SSF56784">
    <property type="entry name" value="HAD-like"/>
    <property type="match status" value="1"/>
</dbReference>
<dbReference type="SFLD" id="SFLDG01129">
    <property type="entry name" value="C1.5:_HAD__Beta-PGM__Phosphata"/>
    <property type="match status" value="1"/>
</dbReference>
<dbReference type="Proteomes" id="UP000035721">
    <property type="component" value="Unassembled WGS sequence"/>
</dbReference>
<proteinExistence type="predicted"/>
<dbReference type="Gene3D" id="3.40.50.1000">
    <property type="entry name" value="HAD superfamily/HAD-like"/>
    <property type="match status" value="1"/>
</dbReference>
<gene>
    <name evidence="2" type="ORF">BN12_80005</name>
</gene>
<sequence length="222" mass="25089">MTDTEPKFITFDMYGTLTHFQMAQLTRELVADIVPADQMDEFIDVFRVQRIDEILGPWKPYPDVVRDSLRKALERMRLPYRAADGDALVDAVPTWGPHPDVPDALRTLASRFPLVILTNAADSQVEGNVRQLGAPFHAVYTSEQAGAYKPRFQAFDYLLEQLDVGPGEILHVSSSLRHDLIPAHDLRITNKVYVNRGYEPSTPYYGYREVTTLTEVPALLGI</sequence>
<evidence type="ECO:0000313" key="3">
    <source>
        <dbReference type="Proteomes" id="UP000035721"/>
    </source>
</evidence>
<dbReference type="PANTHER" id="PTHR43316">
    <property type="entry name" value="HYDROLASE, HALOACID DELAHOGENASE-RELATED"/>
    <property type="match status" value="1"/>
</dbReference>
<organism evidence="2 3">
    <name type="scientific">Nostocoides japonicum T1-X7</name>
    <dbReference type="NCBI Taxonomy" id="1194083"/>
    <lineage>
        <taxon>Bacteria</taxon>
        <taxon>Bacillati</taxon>
        <taxon>Actinomycetota</taxon>
        <taxon>Actinomycetes</taxon>
        <taxon>Micrococcales</taxon>
        <taxon>Intrasporangiaceae</taxon>
        <taxon>Nostocoides</taxon>
    </lineage>
</organism>
<dbReference type="EMBL" id="CAJB01000414">
    <property type="protein sequence ID" value="CCH80214.1"/>
    <property type="molecule type" value="Genomic_DNA"/>
</dbReference>
<dbReference type="NCBIfam" id="TIGR01428">
    <property type="entry name" value="HAD_type_II"/>
    <property type="match status" value="1"/>
</dbReference>
<dbReference type="Pfam" id="PF00702">
    <property type="entry name" value="Hydrolase"/>
    <property type="match status" value="1"/>
</dbReference>
<protein>
    <submittedName>
        <fullName evidence="2">Putative hydrolase</fullName>
    </submittedName>
</protein>
<comment type="caution">
    <text evidence="2">The sequence shown here is derived from an EMBL/GenBank/DDBJ whole genome shotgun (WGS) entry which is preliminary data.</text>
</comment>
<dbReference type="Gene3D" id="1.10.150.750">
    <property type="match status" value="1"/>
</dbReference>
<keyword evidence="1 2" id="KW-0378">Hydrolase</keyword>
<accession>A0A077M813</accession>
<dbReference type="GO" id="GO:0019120">
    <property type="term" value="F:hydrolase activity, acting on acid halide bonds, in C-halide compounds"/>
    <property type="evidence" value="ECO:0007669"/>
    <property type="project" value="InterPro"/>
</dbReference>
<dbReference type="OrthoDB" id="3774052at2"/>
<dbReference type="InterPro" id="IPR051540">
    <property type="entry name" value="S-2-haloacid_dehalogenase"/>
</dbReference>
<dbReference type="NCBIfam" id="TIGR01493">
    <property type="entry name" value="HAD-SF-IA-v2"/>
    <property type="match status" value="1"/>
</dbReference>
<dbReference type="SFLD" id="SFLDS00003">
    <property type="entry name" value="Haloacid_Dehalogenase"/>
    <property type="match status" value="1"/>
</dbReference>
<dbReference type="PRINTS" id="PR00413">
    <property type="entry name" value="HADHALOGNASE"/>
</dbReference>
<dbReference type="InterPro" id="IPR023214">
    <property type="entry name" value="HAD_sf"/>
</dbReference>
<dbReference type="STRING" id="1194083.BN12_80005"/>
<dbReference type="InterPro" id="IPR036412">
    <property type="entry name" value="HAD-like_sf"/>
</dbReference>
<dbReference type="InterPro" id="IPR006328">
    <property type="entry name" value="2-HAD"/>
</dbReference>
<dbReference type="InterPro" id="IPR006439">
    <property type="entry name" value="HAD-SF_hydro_IA"/>
</dbReference>
<evidence type="ECO:0000313" key="2">
    <source>
        <dbReference type="EMBL" id="CCH80214.1"/>
    </source>
</evidence>
<keyword evidence="3" id="KW-1185">Reference proteome</keyword>
<dbReference type="PANTHER" id="PTHR43316:SF9">
    <property type="entry name" value="ACID DEHALOGENASE, PUTATIVE (AFU_ORTHOLOGUE AFUA_6G14460)-RELATED"/>
    <property type="match status" value="1"/>
</dbReference>
<name>A0A077M813_9MICO</name>
<reference evidence="2 3" key="1">
    <citation type="journal article" date="2013" name="ISME J.">
        <title>A metabolic model for members of the genus Tetrasphaera involved in enhanced biological phosphorus removal.</title>
        <authorList>
            <person name="Kristiansen R."/>
            <person name="Nguyen H.T.T."/>
            <person name="Saunders A.M."/>
            <person name="Nielsen J.L."/>
            <person name="Wimmer R."/>
            <person name="Le V.Q."/>
            <person name="McIlroy S.J."/>
            <person name="Petrovski S."/>
            <person name="Seviour R.J."/>
            <person name="Calteau A."/>
            <person name="Nielsen K.L."/>
            <person name="Nielsen P.H."/>
        </authorList>
    </citation>
    <scope>NUCLEOTIDE SEQUENCE [LARGE SCALE GENOMIC DNA]</scope>
    <source>
        <strain evidence="2 3">T1-X7</strain>
    </source>
</reference>
<dbReference type="AlphaFoldDB" id="A0A077M813"/>
<evidence type="ECO:0000256" key="1">
    <source>
        <dbReference type="ARBA" id="ARBA00022801"/>
    </source>
</evidence>
<dbReference type="RefSeq" id="WP_048549816.1">
    <property type="nucleotide sequence ID" value="NZ_HF570958.1"/>
</dbReference>